<organism evidence="1 2">
    <name type="scientific">Candidatus Egerieicola pullicola</name>
    <dbReference type="NCBI Taxonomy" id="2840775"/>
    <lineage>
        <taxon>Bacteria</taxon>
        <taxon>Bacillati</taxon>
        <taxon>Bacillota</taxon>
        <taxon>Clostridia</taxon>
        <taxon>Eubacteriales</taxon>
        <taxon>Oscillospiraceae</taxon>
        <taxon>Oscillospiraceae incertae sedis</taxon>
        <taxon>Candidatus Egerieicola</taxon>
    </lineage>
</organism>
<sequence length="319" mass="36348">MRLAKRILFTGTALLLCCFLFTGCSFLSLGVLYGMLPRQDSQSSGASPDSSFWDSWEEPAWEDWMNPSTGSATYPESGTVLISVYLDTGLDWTAQDIARTQQYLQIAVEDLDEKGQRYQGSMDVVYDSRQDPRLAVNLSLDLPDVEENLQLTNQALDAALAEAVDYRALMEDYQTDSVAFLVFLNDSGISYTIPYYQGDGAEWYLEKCYLYLYDLGGRRNYEGPATYAHEMLHLFGAWDLYEENDDDGVTSQVVDYIQEEYPAELMLTTYTVWGGYDYDSVPQVISPLTAYAIGWIEDCQELDWFPSLIRQERCSFRYG</sequence>
<evidence type="ECO:0000313" key="2">
    <source>
        <dbReference type="Proteomes" id="UP000886749"/>
    </source>
</evidence>
<name>A0A9D1AJY6_9FIRM</name>
<comment type="caution">
    <text evidence="1">The sequence shown here is derived from an EMBL/GenBank/DDBJ whole genome shotgun (WGS) entry which is preliminary data.</text>
</comment>
<accession>A0A9D1AJY6</accession>
<dbReference type="PROSITE" id="PS51257">
    <property type="entry name" value="PROKAR_LIPOPROTEIN"/>
    <property type="match status" value="1"/>
</dbReference>
<reference evidence="1" key="1">
    <citation type="submission" date="2020-10" db="EMBL/GenBank/DDBJ databases">
        <authorList>
            <person name="Gilroy R."/>
        </authorList>
    </citation>
    <scope>NUCLEOTIDE SEQUENCE</scope>
    <source>
        <strain evidence="1">CHK184-25365</strain>
    </source>
</reference>
<gene>
    <name evidence="1" type="ORF">IAB36_01695</name>
</gene>
<proteinExistence type="predicted"/>
<dbReference type="SUPFAM" id="SSF55486">
    <property type="entry name" value="Metalloproteases ('zincins'), catalytic domain"/>
    <property type="match status" value="1"/>
</dbReference>
<dbReference type="EMBL" id="DVGY01000041">
    <property type="protein sequence ID" value="HIR40524.1"/>
    <property type="molecule type" value="Genomic_DNA"/>
</dbReference>
<reference evidence="1" key="2">
    <citation type="journal article" date="2021" name="PeerJ">
        <title>Extensive microbial diversity within the chicken gut microbiome revealed by metagenomics and culture.</title>
        <authorList>
            <person name="Gilroy R."/>
            <person name="Ravi A."/>
            <person name="Getino M."/>
            <person name="Pursley I."/>
            <person name="Horton D.L."/>
            <person name="Alikhan N.F."/>
            <person name="Baker D."/>
            <person name="Gharbi K."/>
            <person name="Hall N."/>
            <person name="Watson M."/>
            <person name="Adriaenssens E.M."/>
            <person name="Foster-Nyarko E."/>
            <person name="Jarju S."/>
            <person name="Secka A."/>
            <person name="Antonio M."/>
            <person name="Oren A."/>
            <person name="Chaudhuri R.R."/>
            <person name="La Ragione R."/>
            <person name="Hildebrand F."/>
            <person name="Pallen M.J."/>
        </authorList>
    </citation>
    <scope>NUCLEOTIDE SEQUENCE</scope>
    <source>
        <strain evidence="1">CHK184-25365</strain>
    </source>
</reference>
<dbReference type="AlphaFoldDB" id="A0A9D1AJY6"/>
<protein>
    <submittedName>
        <fullName evidence="1">Uncharacterized protein</fullName>
    </submittedName>
</protein>
<dbReference type="Proteomes" id="UP000886749">
    <property type="component" value="Unassembled WGS sequence"/>
</dbReference>
<evidence type="ECO:0000313" key="1">
    <source>
        <dbReference type="EMBL" id="HIR40524.1"/>
    </source>
</evidence>